<dbReference type="Proteomes" id="UP000829196">
    <property type="component" value="Unassembled WGS sequence"/>
</dbReference>
<name>A0A8T3C0N5_DENNO</name>
<dbReference type="AlphaFoldDB" id="A0A8T3C0N5"/>
<sequence length="94" mass="10193">MSLFHPAGSRLSSLRLHQSRFSLSSSAALSTSLALQFFWMVGDSLKPFPFSPSKKRDSGAVSIIAFVFAAAAASASPFSYCMQGWHYRCLGLDP</sequence>
<keyword evidence="1" id="KW-1133">Transmembrane helix</keyword>
<comment type="caution">
    <text evidence="2">The sequence shown here is derived from an EMBL/GenBank/DDBJ whole genome shotgun (WGS) entry which is preliminary data.</text>
</comment>
<gene>
    <name evidence="2" type="ORF">KFK09_005483</name>
</gene>
<evidence type="ECO:0000313" key="3">
    <source>
        <dbReference type="Proteomes" id="UP000829196"/>
    </source>
</evidence>
<dbReference type="EMBL" id="JAGYWB010000005">
    <property type="protein sequence ID" value="KAI0523093.1"/>
    <property type="molecule type" value="Genomic_DNA"/>
</dbReference>
<feature type="transmembrane region" description="Helical" evidence="1">
    <location>
        <begin position="21"/>
        <end position="39"/>
    </location>
</feature>
<organism evidence="2 3">
    <name type="scientific">Dendrobium nobile</name>
    <name type="common">Orchid</name>
    <dbReference type="NCBI Taxonomy" id="94219"/>
    <lineage>
        <taxon>Eukaryota</taxon>
        <taxon>Viridiplantae</taxon>
        <taxon>Streptophyta</taxon>
        <taxon>Embryophyta</taxon>
        <taxon>Tracheophyta</taxon>
        <taxon>Spermatophyta</taxon>
        <taxon>Magnoliopsida</taxon>
        <taxon>Liliopsida</taxon>
        <taxon>Asparagales</taxon>
        <taxon>Orchidaceae</taxon>
        <taxon>Epidendroideae</taxon>
        <taxon>Malaxideae</taxon>
        <taxon>Dendrobiinae</taxon>
        <taxon>Dendrobium</taxon>
    </lineage>
</organism>
<accession>A0A8T3C0N5</accession>
<feature type="transmembrane region" description="Helical" evidence="1">
    <location>
        <begin position="59"/>
        <end position="78"/>
    </location>
</feature>
<keyword evidence="1" id="KW-0472">Membrane</keyword>
<evidence type="ECO:0000313" key="2">
    <source>
        <dbReference type="EMBL" id="KAI0523093.1"/>
    </source>
</evidence>
<keyword evidence="3" id="KW-1185">Reference proteome</keyword>
<evidence type="ECO:0000256" key="1">
    <source>
        <dbReference type="SAM" id="Phobius"/>
    </source>
</evidence>
<protein>
    <submittedName>
        <fullName evidence="2">Uncharacterized protein</fullName>
    </submittedName>
</protein>
<keyword evidence="1" id="KW-0812">Transmembrane</keyword>
<reference evidence="2" key="1">
    <citation type="journal article" date="2022" name="Front. Genet.">
        <title>Chromosome-Scale Assembly of the Dendrobium nobile Genome Provides Insights Into the Molecular Mechanism of the Biosynthesis of the Medicinal Active Ingredient of Dendrobium.</title>
        <authorList>
            <person name="Xu Q."/>
            <person name="Niu S.-C."/>
            <person name="Li K.-L."/>
            <person name="Zheng P.-J."/>
            <person name="Zhang X.-J."/>
            <person name="Jia Y."/>
            <person name="Liu Y."/>
            <person name="Niu Y.-X."/>
            <person name="Yu L.-H."/>
            <person name="Chen D.-F."/>
            <person name="Zhang G.-Q."/>
        </authorList>
    </citation>
    <scope>NUCLEOTIDE SEQUENCE</scope>
    <source>
        <tissue evidence="2">Leaf</tissue>
    </source>
</reference>
<proteinExistence type="predicted"/>